<dbReference type="OrthoDB" id="2142961at2759"/>
<sequence length="459" mass="49654">MSNLSPTPPTPKGHQNNRRNPKRNATPTIQKATLLTTPPSSPPRNMSPGGTATDSSANLSKKKSGRTNKKPRDLSKVSPAQRNGHRHTYSHSNNVTTPQLKDSPHYAGPTFHASPAPSSLPIPSFFSKSIPDPDLAPAIEADLDKYDVGPEYEATPSKLRTRPQFQTEEPQSTPLDFLFKAAVEARNSQSQCSPETNIRIRSPQTDSKTLPLRKPNGSTEGLLPLGVDYPVPHKSEIGPAFATSYKDRMNALRSASSPSQSVVELDEDQRRAKTEALKDLLLNPRPQRPSYVSKSSSSQINGVNEQPTPICSVPHFATALRTASGPSVTLYNNVLPGQNQSTVGNGWQSPFSNSCITNPQPYQGQTSTSNKGALSPIPGNTVNVSGETYSSPVYSQTKFAISPMQDPNYPPVHLSPTSRDSNTSTKALDTKKMEDDLRRILKLDVNPGLPSSGIQSSYA</sequence>
<feature type="compositionally biased region" description="Polar residues" evidence="1">
    <location>
        <begin position="415"/>
        <end position="427"/>
    </location>
</feature>
<protein>
    <recommendedName>
        <fullName evidence="4">Proteophosphoglycan 5</fullName>
    </recommendedName>
</protein>
<keyword evidence="3" id="KW-1185">Reference proteome</keyword>
<feature type="compositionally biased region" description="Basic residues" evidence="1">
    <location>
        <begin position="60"/>
        <end position="69"/>
    </location>
</feature>
<gene>
    <name evidence="2" type="ORF">BDV38DRAFT_216239</name>
</gene>
<feature type="region of interest" description="Disordered" evidence="1">
    <location>
        <begin position="146"/>
        <end position="172"/>
    </location>
</feature>
<feature type="region of interest" description="Disordered" evidence="1">
    <location>
        <begin position="401"/>
        <end position="433"/>
    </location>
</feature>
<proteinExistence type="predicted"/>
<dbReference type="Proteomes" id="UP000325672">
    <property type="component" value="Unassembled WGS sequence"/>
</dbReference>
<name>A0A5N6SBX1_ASPPS</name>
<feature type="compositionally biased region" description="Polar residues" evidence="1">
    <location>
        <begin position="290"/>
        <end position="302"/>
    </location>
</feature>
<feature type="compositionally biased region" description="Polar residues" evidence="1">
    <location>
        <begin position="48"/>
        <end position="59"/>
    </location>
</feature>
<evidence type="ECO:0008006" key="4">
    <source>
        <dbReference type="Google" id="ProtNLM"/>
    </source>
</evidence>
<feature type="compositionally biased region" description="Polar residues" evidence="1">
    <location>
        <begin position="163"/>
        <end position="172"/>
    </location>
</feature>
<feature type="region of interest" description="Disordered" evidence="1">
    <location>
        <begin position="1"/>
        <end position="118"/>
    </location>
</feature>
<dbReference type="AlphaFoldDB" id="A0A5N6SBX1"/>
<evidence type="ECO:0000313" key="3">
    <source>
        <dbReference type="Proteomes" id="UP000325672"/>
    </source>
</evidence>
<organism evidence="2 3">
    <name type="scientific">Aspergillus pseudotamarii</name>
    <dbReference type="NCBI Taxonomy" id="132259"/>
    <lineage>
        <taxon>Eukaryota</taxon>
        <taxon>Fungi</taxon>
        <taxon>Dikarya</taxon>
        <taxon>Ascomycota</taxon>
        <taxon>Pezizomycotina</taxon>
        <taxon>Eurotiomycetes</taxon>
        <taxon>Eurotiomycetidae</taxon>
        <taxon>Eurotiales</taxon>
        <taxon>Aspergillaceae</taxon>
        <taxon>Aspergillus</taxon>
        <taxon>Aspergillus subgen. Circumdati</taxon>
    </lineage>
</organism>
<dbReference type="PANTHER" id="PTHR35361">
    <property type="entry name" value="OS08G0443700 PROTEIN"/>
    <property type="match status" value="1"/>
</dbReference>
<dbReference type="Pfam" id="PF15365">
    <property type="entry name" value="PNRC"/>
    <property type="match status" value="1"/>
</dbReference>
<evidence type="ECO:0000256" key="1">
    <source>
        <dbReference type="SAM" id="MobiDB-lite"/>
    </source>
</evidence>
<reference evidence="2 3" key="1">
    <citation type="submission" date="2019-04" db="EMBL/GenBank/DDBJ databases">
        <title>Friends and foes A comparative genomics study of 23 Aspergillus species from section Flavi.</title>
        <authorList>
            <consortium name="DOE Joint Genome Institute"/>
            <person name="Kjaerbolling I."/>
            <person name="Vesth T."/>
            <person name="Frisvad J.C."/>
            <person name="Nybo J.L."/>
            <person name="Theobald S."/>
            <person name="Kildgaard S."/>
            <person name="Isbrandt T."/>
            <person name="Kuo A."/>
            <person name="Sato A."/>
            <person name="Lyhne E.K."/>
            <person name="Kogle M.E."/>
            <person name="Wiebenga A."/>
            <person name="Kun R.S."/>
            <person name="Lubbers R.J."/>
            <person name="Makela M.R."/>
            <person name="Barry K."/>
            <person name="Chovatia M."/>
            <person name="Clum A."/>
            <person name="Daum C."/>
            <person name="Haridas S."/>
            <person name="He G."/>
            <person name="LaButti K."/>
            <person name="Lipzen A."/>
            <person name="Mondo S."/>
            <person name="Riley R."/>
            <person name="Salamov A."/>
            <person name="Simmons B.A."/>
            <person name="Magnuson J.K."/>
            <person name="Henrissat B."/>
            <person name="Mortensen U.H."/>
            <person name="Larsen T.O."/>
            <person name="Devries R.P."/>
            <person name="Grigoriev I.V."/>
            <person name="Machida M."/>
            <person name="Baker S.E."/>
            <person name="Andersen M.R."/>
        </authorList>
    </citation>
    <scope>NUCLEOTIDE SEQUENCE [LARGE SCALE GENOMIC DNA]</scope>
    <source>
        <strain evidence="2 3">CBS 117625</strain>
    </source>
</reference>
<dbReference type="PANTHER" id="PTHR35361:SF1">
    <property type="entry name" value="OS08G0443700 PROTEIN"/>
    <property type="match status" value="1"/>
</dbReference>
<dbReference type="GeneID" id="43636924"/>
<dbReference type="EMBL" id="ML743638">
    <property type="protein sequence ID" value="KAE8132208.1"/>
    <property type="molecule type" value="Genomic_DNA"/>
</dbReference>
<evidence type="ECO:0000313" key="2">
    <source>
        <dbReference type="EMBL" id="KAE8132208.1"/>
    </source>
</evidence>
<feature type="region of interest" description="Disordered" evidence="1">
    <location>
        <begin position="276"/>
        <end position="302"/>
    </location>
</feature>
<feature type="region of interest" description="Disordered" evidence="1">
    <location>
        <begin position="201"/>
        <end position="224"/>
    </location>
</feature>
<feature type="region of interest" description="Disordered" evidence="1">
    <location>
        <begin position="354"/>
        <end position="379"/>
    </location>
</feature>
<feature type="compositionally biased region" description="Polar residues" evidence="1">
    <location>
        <begin position="90"/>
        <end position="100"/>
    </location>
</feature>
<dbReference type="InterPro" id="IPR028322">
    <property type="entry name" value="PNRC-like_rgn"/>
</dbReference>
<accession>A0A5N6SBX1</accession>
<feature type="compositionally biased region" description="Pro residues" evidence="1">
    <location>
        <begin position="1"/>
        <end position="11"/>
    </location>
</feature>
<dbReference type="GO" id="GO:0016071">
    <property type="term" value="P:mRNA metabolic process"/>
    <property type="evidence" value="ECO:0007669"/>
    <property type="project" value="UniProtKB-ARBA"/>
</dbReference>
<dbReference type="RefSeq" id="XP_031908271.1">
    <property type="nucleotide sequence ID" value="XM_032052714.1"/>
</dbReference>